<protein>
    <submittedName>
        <fullName evidence="1">Uncharacterized protein</fullName>
    </submittedName>
</protein>
<keyword evidence="2" id="KW-1185">Reference proteome</keyword>
<gene>
    <name evidence="1" type="ORF">PXEA_LOCUS34695</name>
</gene>
<dbReference type="EMBL" id="CAAALY010268576">
    <property type="protein sequence ID" value="VEL41255.1"/>
    <property type="molecule type" value="Genomic_DNA"/>
</dbReference>
<name>A0A448XP03_9PLAT</name>
<dbReference type="Proteomes" id="UP000784294">
    <property type="component" value="Unassembled WGS sequence"/>
</dbReference>
<evidence type="ECO:0000313" key="2">
    <source>
        <dbReference type="Proteomes" id="UP000784294"/>
    </source>
</evidence>
<reference evidence="1" key="1">
    <citation type="submission" date="2018-11" db="EMBL/GenBank/DDBJ databases">
        <authorList>
            <consortium name="Pathogen Informatics"/>
        </authorList>
    </citation>
    <scope>NUCLEOTIDE SEQUENCE</scope>
</reference>
<comment type="caution">
    <text evidence="1">The sequence shown here is derived from an EMBL/GenBank/DDBJ whole genome shotgun (WGS) entry which is preliminary data.</text>
</comment>
<sequence>MAGRLSLPTWQAGCVISVPAMSDVRTHDQAHRKRVNALSTGRRSLTAVYRDRVCKSVLPKPLRPSPFDYMQKSQPVVASLSTARPGCPFSSGRVGWAEEAMKPVIPLE</sequence>
<dbReference type="AlphaFoldDB" id="A0A448XP03"/>
<organism evidence="1 2">
    <name type="scientific">Protopolystoma xenopodis</name>
    <dbReference type="NCBI Taxonomy" id="117903"/>
    <lineage>
        <taxon>Eukaryota</taxon>
        <taxon>Metazoa</taxon>
        <taxon>Spiralia</taxon>
        <taxon>Lophotrochozoa</taxon>
        <taxon>Platyhelminthes</taxon>
        <taxon>Monogenea</taxon>
        <taxon>Polyopisthocotylea</taxon>
        <taxon>Polystomatidea</taxon>
        <taxon>Polystomatidae</taxon>
        <taxon>Protopolystoma</taxon>
    </lineage>
</organism>
<accession>A0A448XP03</accession>
<evidence type="ECO:0000313" key="1">
    <source>
        <dbReference type="EMBL" id="VEL41255.1"/>
    </source>
</evidence>
<proteinExistence type="predicted"/>